<dbReference type="EMBL" id="CAEY01001791">
    <property type="status" value="NOT_ANNOTATED_CDS"/>
    <property type="molecule type" value="Genomic_DNA"/>
</dbReference>
<dbReference type="AlphaFoldDB" id="T1K6H0"/>
<dbReference type="PANTHER" id="PTHR14499">
    <property type="entry name" value="POTASSIUM CHANNEL TETRAMERIZATION DOMAIN-CONTAINING"/>
    <property type="match status" value="1"/>
</dbReference>
<organism evidence="2 3">
    <name type="scientific">Tetranychus urticae</name>
    <name type="common">Two-spotted spider mite</name>
    <dbReference type="NCBI Taxonomy" id="32264"/>
    <lineage>
        <taxon>Eukaryota</taxon>
        <taxon>Metazoa</taxon>
        <taxon>Ecdysozoa</taxon>
        <taxon>Arthropoda</taxon>
        <taxon>Chelicerata</taxon>
        <taxon>Arachnida</taxon>
        <taxon>Acari</taxon>
        <taxon>Acariformes</taxon>
        <taxon>Trombidiformes</taxon>
        <taxon>Prostigmata</taxon>
        <taxon>Eleutherengona</taxon>
        <taxon>Raphignathae</taxon>
        <taxon>Tetranychoidea</taxon>
        <taxon>Tetranychidae</taxon>
        <taxon>Tetranychus</taxon>
    </lineage>
</organism>
<dbReference type="EnsemblMetazoa" id="tetur06g00470.1">
    <property type="protein sequence ID" value="tetur06g00470.1"/>
    <property type="gene ID" value="tetur06g00470"/>
</dbReference>
<feature type="domain" description="Potassium channel tetramerisation-type BTB" evidence="1">
    <location>
        <begin position="19"/>
        <end position="67"/>
    </location>
</feature>
<dbReference type="PANTHER" id="PTHR14499:SF67">
    <property type="entry name" value="BTB_POZ DOMAIN-CONTAINING PROTEIN TIWAZ"/>
    <property type="match status" value="1"/>
</dbReference>
<reference evidence="3" key="1">
    <citation type="submission" date="2011-08" db="EMBL/GenBank/DDBJ databases">
        <authorList>
            <person name="Rombauts S."/>
        </authorList>
    </citation>
    <scope>NUCLEOTIDE SEQUENCE</scope>
    <source>
        <strain evidence="3">London</strain>
    </source>
</reference>
<keyword evidence="3" id="KW-1185">Reference proteome</keyword>
<proteinExistence type="predicted"/>
<dbReference type="Gene3D" id="3.30.710.10">
    <property type="entry name" value="Potassium Channel Kv1.1, Chain A"/>
    <property type="match status" value="1"/>
</dbReference>
<evidence type="ECO:0000259" key="1">
    <source>
        <dbReference type="Pfam" id="PF02214"/>
    </source>
</evidence>
<dbReference type="Proteomes" id="UP000015104">
    <property type="component" value="Unassembled WGS sequence"/>
</dbReference>
<evidence type="ECO:0000313" key="3">
    <source>
        <dbReference type="Proteomes" id="UP000015104"/>
    </source>
</evidence>
<dbReference type="STRING" id="32264.T1K6H0"/>
<name>T1K6H0_TETUR</name>
<dbReference type="HOGENOM" id="CLU_2625152_0_0_1"/>
<sequence>MKYVNVRAPILSTDQTLSSNHTSRYLESRLTRMFNGFIPIVLDSLKQHSFIDRDGEMFHHMLNFLRISNTARFVASVA</sequence>
<evidence type="ECO:0000313" key="2">
    <source>
        <dbReference type="EnsemblMetazoa" id="tetur06g00470.1"/>
    </source>
</evidence>
<dbReference type="InterPro" id="IPR011333">
    <property type="entry name" value="SKP1/BTB/POZ_sf"/>
</dbReference>
<protein>
    <recommendedName>
        <fullName evidence="1">Potassium channel tetramerisation-type BTB domain-containing protein</fullName>
    </recommendedName>
</protein>
<dbReference type="SUPFAM" id="SSF54695">
    <property type="entry name" value="POZ domain"/>
    <property type="match status" value="1"/>
</dbReference>
<dbReference type="Pfam" id="PF02214">
    <property type="entry name" value="BTB_2"/>
    <property type="match status" value="1"/>
</dbReference>
<dbReference type="eggNOG" id="KOG2723">
    <property type="taxonomic scope" value="Eukaryota"/>
</dbReference>
<dbReference type="GO" id="GO:0051260">
    <property type="term" value="P:protein homooligomerization"/>
    <property type="evidence" value="ECO:0007669"/>
    <property type="project" value="InterPro"/>
</dbReference>
<accession>T1K6H0</accession>
<dbReference type="InterPro" id="IPR003131">
    <property type="entry name" value="T1-type_BTB"/>
</dbReference>
<reference evidence="2" key="2">
    <citation type="submission" date="2015-06" db="UniProtKB">
        <authorList>
            <consortium name="EnsemblMetazoa"/>
        </authorList>
    </citation>
    <scope>IDENTIFICATION</scope>
</reference>